<dbReference type="VEuPathDB" id="AmoebaDB:FDP41_012403"/>
<evidence type="ECO:0000256" key="2">
    <source>
        <dbReference type="ARBA" id="ARBA00022980"/>
    </source>
</evidence>
<dbReference type="Gene3D" id="3.30.160.810">
    <property type="match status" value="1"/>
</dbReference>
<evidence type="ECO:0000313" key="7">
    <source>
        <dbReference type="Proteomes" id="UP000444721"/>
    </source>
</evidence>
<protein>
    <recommendedName>
        <fullName evidence="4">Large ribosomal subunit protein uL3m</fullName>
    </recommendedName>
</protein>
<dbReference type="FunFam" id="2.40.30.10:FF:000004">
    <property type="entry name" value="50S ribosomal protein L3"/>
    <property type="match status" value="1"/>
</dbReference>
<dbReference type="GeneID" id="68119618"/>
<proteinExistence type="inferred from homology"/>
<dbReference type="HAMAP" id="MF_01325_B">
    <property type="entry name" value="Ribosomal_uL3_B"/>
    <property type="match status" value="1"/>
</dbReference>
<dbReference type="EMBL" id="VFQX01000013">
    <property type="protein sequence ID" value="KAF0981746.1"/>
    <property type="molecule type" value="Genomic_DNA"/>
</dbReference>
<dbReference type="InterPro" id="IPR000597">
    <property type="entry name" value="Ribosomal_uL3"/>
</dbReference>
<dbReference type="SUPFAM" id="SSF50447">
    <property type="entry name" value="Translation proteins"/>
    <property type="match status" value="1"/>
</dbReference>
<name>A0A6A5C243_NAEFO</name>
<evidence type="ECO:0000256" key="5">
    <source>
        <dbReference type="SAM" id="MobiDB-lite"/>
    </source>
</evidence>
<reference evidence="6 7" key="1">
    <citation type="journal article" date="2019" name="Sci. Rep.">
        <title>Nanopore sequencing improves the draft genome of the human pathogenic amoeba Naegleria fowleri.</title>
        <authorList>
            <person name="Liechti N."/>
            <person name="Schurch N."/>
            <person name="Bruggmann R."/>
            <person name="Wittwer M."/>
        </authorList>
    </citation>
    <scope>NUCLEOTIDE SEQUENCE [LARGE SCALE GENOMIC DNA]</scope>
    <source>
        <strain evidence="6 7">ATCC 30894</strain>
    </source>
</reference>
<sequence length="474" mass="52797">MKQARLFSRSCSSLLANGPTTTTALSGVTAATITPSTAIISSILSHHSESSFLISSSNTTNSVQTRNIKQRKFKNVYQNPFEMVEEYKKNQGNVQSLMDAPDYTGVMLYDSLLEFNLKRYEEAKNKGVIPGEELLQEEPLHQGWVNFMKAAKPKEGEYQPGKSIRTGAIGLKLGMIPFWDSYHSFVPLTVIHIPKCQVVQVKTKEKDGYTAVQLGAGPMSAKKLTKPLLGHCQKAGVEPMHVFMEARVTEDAILPVGFEITARHFMPGQYIDITGRTKGKGFAGVMKKWGFAGQPASHGVSVVHRSLGSTGTMINKVFKGKKMAGRMGGEQATQLNYYVYMVDVENNCIYVKGSVPGGKGSYLYLCDARRKTLPASPPFPSFIPPEGEDFSTMTKEQLFLEAPGVKPYIWETMGITKEELARAEREELPKVLTSSDIASIQSADAYEQELMEMRRTRKKKRDHKYEEEDEEDEE</sequence>
<dbReference type="GO" id="GO:0005762">
    <property type="term" value="C:mitochondrial large ribosomal subunit"/>
    <property type="evidence" value="ECO:0007669"/>
    <property type="project" value="TreeGrafter"/>
</dbReference>
<dbReference type="VEuPathDB" id="AmoebaDB:NfTy_040200"/>
<dbReference type="VEuPathDB" id="AmoebaDB:NF0071520"/>
<dbReference type="Gene3D" id="2.40.30.10">
    <property type="entry name" value="Translation factors"/>
    <property type="match status" value="1"/>
</dbReference>
<evidence type="ECO:0000313" key="6">
    <source>
        <dbReference type="EMBL" id="KAF0981746.1"/>
    </source>
</evidence>
<evidence type="ECO:0000256" key="3">
    <source>
        <dbReference type="ARBA" id="ARBA00023274"/>
    </source>
</evidence>
<evidence type="ECO:0000256" key="1">
    <source>
        <dbReference type="ARBA" id="ARBA00006540"/>
    </source>
</evidence>
<comment type="caution">
    <text evidence="6">The sequence shown here is derived from an EMBL/GenBank/DDBJ whole genome shotgun (WGS) entry which is preliminary data.</text>
</comment>
<gene>
    <name evidence="6" type="ORF">FDP41_012403</name>
</gene>
<keyword evidence="7" id="KW-1185">Reference proteome</keyword>
<dbReference type="Proteomes" id="UP000444721">
    <property type="component" value="Unassembled WGS sequence"/>
</dbReference>
<dbReference type="RefSeq" id="XP_044566459.1">
    <property type="nucleotide sequence ID" value="XM_044702920.1"/>
</dbReference>
<keyword evidence="2" id="KW-0689">Ribosomal protein</keyword>
<dbReference type="InterPro" id="IPR019927">
    <property type="entry name" value="Ribosomal_uL3_bac/org-type"/>
</dbReference>
<organism evidence="6 7">
    <name type="scientific">Naegleria fowleri</name>
    <name type="common">Brain eating amoeba</name>
    <dbReference type="NCBI Taxonomy" id="5763"/>
    <lineage>
        <taxon>Eukaryota</taxon>
        <taxon>Discoba</taxon>
        <taxon>Heterolobosea</taxon>
        <taxon>Tetramitia</taxon>
        <taxon>Eutetramitia</taxon>
        <taxon>Vahlkampfiidae</taxon>
        <taxon>Naegleria</taxon>
    </lineage>
</organism>
<keyword evidence="3" id="KW-0687">Ribonucleoprotein</keyword>
<dbReference type="InterPro" id="IPR009000">
    <property type="entry name" value="Transl_B-barrel_sf"/>
</dbReference>
<feature type="region of interest" description="Disordered" evidence="5">
    <location>
        <begin position="454"/>
        <end position="474"/>
    </location>
</feature>
<evidence type="ECO:0000256" key="4">
    <source>
        <dbReference type="ARBA" id="ARBA00035209"/>
    </source>
</evidence>
<dbReference type="GO" id="GO:0003735">
    <property type="term" value="F:structural constituent of ribosome"/>
    <property type="evidence" value="ECO:0007669"/>
    <property type="project" value="InterPro"/>
</dbReference>
<comment type="similarity">
    <text evidence="1">Belongs to the universal ribosomal protein uL3 family.</text>
</comment>
<dbReference type="PANTHER" id="PTHR11229">
    <property type="entry name" value="50S RIBOSOMAL PROTEIN L3"/>
    <property type="match status" value="1"/>
</dbReference>
<dbReference type="PANTHER" id="PTHR11229:SF8">
    <property type="entry name" value="LARGE RIBOSOMAL SUBUNIT PROTEIN UL3M"/>
    <property type="match status" value="1"/>
</dbReference>
<dbReference type="OrthoDB" id="274683at2759"/>
<dbReference type="NCBIfam" id="TIGR03625">
    <property type="entry name" value="L3_bact"/>
    <property type="match status" value="1"/>
</dbReference>
<dbReference type="AlphaFoldDB" id="A0A6A5C243"/>
<dbReference type="GO" id="GO:0006412">
    <property type="term" value="P:translation"/>
    <property type="evidence" value="ECO:0007669"/>
    <property type="project" value="InterPro"/>
</dbReference>
<dbReference type="Pfam" id="PF00297">
    <property type="entry name" value="Ribosomal_L3"/>
    <property type="match status" value="1"/>
</dbReference>
<dbReference type="FunFam" id="3.30.160.810:FF:000001">
    <property type="entry name" value="50S ribosomal protein L3"/>
    <property type="match status" value="1"/>
</dbReference>
<accession>A0A6A5C243</accession>